<accession>A0A8J2KL30</accession>
<evidence type="ECO:0000256" key="2">
    <source>
        <dbReference type="ARBA" id="ARBA00022516"/>
    </source>
</evidence>
<proteinExistence type="predicted"/>
<feature type="transmembrane region" description="Helical" evidence="10">
    <location>
        <begin position="85"/>
        <end position="105"/>
    </location>
</feature>
<keyword evidence="12" id="KW-1185">Reference proteome</keyword>
<dbReference type="OrthoDB" id="10259681at2759"/>
<organism evidence="11 12">
    <name type="scientific">Allacma fusca</name>
    <dbReference type="NCBI Taxonomy" id="39272"/>
    <lineage>
        <taxon>Eukaryota</taxon>
        <taxon>Metazoa</taxon>
        <taxon>Ecdysozoa</taxon>
        <taxon>Arthropoda</taxon>
        <taxon>Hexapoda</taxon>
        <taxon>Collembola</taxon>
        <taxon>Symphypleona</taxon>
        <taxon>Sminthuridae</taxon>
        <taxon>Allacma</taxon>
    </lineage>
</organism>
<dbReference type="EMBL" id="CAJVCH010465836">
    <property type="protein sequence ID" value="CAG7819991.1"/>
    <property type="molecule type" value="Genomic_DNA"/>
</dbReference>
<evidence type="ECO:0000256" key="5">
    <source>
        <dbReference type="ARBA" id="ARBA00022832"/>
    </source>
</evidence>
<keyword evidence="9" id="KW-0275">Fatty acid biosynthesis</keyword>
<evidence type="ECO:0000256" key="9">
    <source>
        <dbReference type="ARBA" id="ARBA00023160"/>
    </source>
</evidence>
<feature type="transmembrane region" description="Helical" evidence="10">
    <location>
        <begin position="117"/>
        <end position="136"/>
    </location>
</feature>
<comment type="caution">
    <text evidence="11">The sequence shown here is derived from an EMBL/GenBank/DDBJ whole genome shotgun (WGS) entry which is preliminary data.</text>
</comment>
<comment type="subcellular location">
    <subcellularLocation>
        <location evidence="1">Membrane</location>
        <topology evidence="1">Multi-pass membrane protein</topology>
    </subcellularLocation>
</comment>
<dbReference type="Pfam" id="PF01151">
    <property type="entry name" value="ELO"/>
    <property type="match status" value="1"/>
</dbReference>
<evidence type="ECO:0000313" key="12">
    <source>
        <dbReference type="Proteomes" id="UP000708208"/>
    </source>
</evidence>
<protein>
    <recommendedName>
        <fullName evidence="13">Very-long-chain 3-oxoacyl-CoA synthase</fullName>
    </recommendedName>
</protein>
<evidence type="ECO:0000256" key="6">
    <source>
        <dbReference type="ARBA" id="ARBA00022989"/>
    </source>
</evidence>
<evidence type="ECO:0000256" key="3">
    <source>
        <dbReference type="ARBA" id="ARBA00022679"/>
    </source>
</evidence>
<evidence type="ECO:0000256" key="7">
    <source>
        <dbReference type="ARBA" id="ARBA00023098"/>
    </source>
</evidence>
<keyword evidence="4 10" id="KW-0812">Transmembrane</keyword>
<evidence type="ECO:0008006" key="13">
    <source>
        <dbReference type="Google" id="ProtNLM"/>
    </source>
</evidence>
<reference evidence="11" key="1">
    <citation type="submission" date="2021-06" db="EMBL/GenBank/DDBJ databases">
        <authorList>
            <person name="Hodson N. C."/>
            <person name="Mongue J. A."/>
            <person name="Jaron S. K."/>
        </authorList>
    </citation>
    <scope>NUCLEOTIDE SEQUENCE</scope>
</reference>
<sequence>MQSVVKSQLIGAYEFSPFRVSSNMRAKNLIHLQINCTSSNSDTNKHFKMNISFEKMTIETDYITAYDFEVFDVSKTISLMQGMKPLLFGVSGLYLILTFAGRKFMEKRTPFQISSFMVWWNVFNAVFALAATLRAAPETLHLILKPDGVYNVVCKM</sequence>
<dbReference type="InterPro" id="IPR002076">
    <property type="entry name" value="ELO_fam"/>
</dbReference>
<evidence type="ECO:0000313" key="11">
    <source>
        <dbReference type="EMBL" id="CAG7819991.1"/>
    </source>
</evidence>
<gene>
    <name evidence="11" type="ORF">AFUS01_LOCUS30403</name>
</gene>
<keyword evidence="6 10" id="KW-1133">Transmembrane helix</keyword>
<keyword evidence="7" id="KW-0443">Lipid metabolism</keyword>
<name>A0A8J2KL30_9HEXA</name>
<evidence type="ECO:0000256" key="10">
    <source>
        <dbReference type="SAM" id="Phobius"/>
    </source>
</evidence>
<evidence type="ECO:0000256" key="8">
    <source>
        <dbReference type="ARBA" id="ARBA00023136"/>
    </source>
</evidence>
<keyword evidence="3" id="KW-0808">Transferase</keyword>
<dbReference type="GO" id="GO:0009922">
    <property type="term" value="F:fatty acid elongase activity"/>
    <property type="evidence" value="ECO:0007669"/>
    <property type="project" value="InterPro"/>
</dbReference>
<keyword evidence="8 10" id="KW-0472">Membrane</keyword>
<dbReference type="AlphaFoldDB" id="A0A8J2KL30"/>
<evidence type="ECO:0000256" key="1">
    <source>
        <dbReference type="ARBA" id="ARBA00004141"/>
    </source>
</evidence>
<dbReference type="GO" id="GO:0006633">
    <property type="term" value="P:fatty acid biosynthetic process"/>
    <property type="evidence" value="ECO:0007669"/>
    <property type="project" value="UniProtKB-KW"/>
</dbReference>
<evidence type="ECO:0000256" key="4">
    <source>
        <dbReference type="ARBA" id="ARBA00022692"/>
    </source>
</evidence>
<dbReference type="GO" id="GO:0016020">
    <property type="term" value="C:membrane"/>
    <property type="evidence" value="ECO:0007669"/>
    <property type="project" value="UniProtKB-SubCell"/>
</dbReference>
<keyword evidence="5" id="KW-0276">Fatty acid metabolism</keyword>
<keyword evidence="2" id="KW-0444">Lipid biosynthesis</keyword>
<dbReference type="Proteomes" id="UP000708208">
    <property type="component" value="Unassembled WGS sequence"/>
</dbReference>